<sequence>MTLRPVLRRALTAVAAVVLGLTSQGVAHAAPPDNDDFADATRIAALPFTAVQSTAEASPEADDPYGCSFEHGTVWFTITPSTDGVLKASTLGSDYDTLLGAFSEQPRGLLQEACNDNARGAKHSELSFKALAGVTYYFLASSSRVGGTLHFSVASARAPANDDFAAAVPINAVPPQNIRVDTAAATSEPDEPDWCVSSPQTVWYSYTAPGTRSVTLDQRTYGSVAVYTGTEPRNLERVACATYEASATFRATAGQTYYIQLAPYNPVNPELELDFTVAPEPVADFDHDATDPSVYSRITFSNESHDPADGQFTEWLWDFGDGTTATTPEVSHRYTADGDYSVRLTVQTADGRSATVAKPLAIRTHDVAISRFAVPSTGIAGRSHPITVTVSNQRYDESARVTLYRSSPTGFEEVGSATQWLPVKAGTTQFPFRYTFSPDDAAVGKVTFKAVVAIQGANDALPFDNEVVSVPTTVKAAATKGVVVG</sequence>
<evidence type="ECO:0000313" key="4">
    <source>
        <dbReference type="Proteomes" id="UP000547510"/>
    </source>
</evidence>
<accession>A0A841CL87</accession>
<dbReference type="PROSITE" id="PS50093">
    <property type="entry name" value="PKD"/>
    <property type="match status" value="1"/>
</dbReference>
<dbReference type="EMBL" id="JACHJN010000007">
    <property type="protein sequence ID" value="MBB5958059.1"/>
    <property type="molecule type" value="Genomic_DNA"/>
</dbReference>
<dbReference type="AlphaFoldDB" id="A0A841CL87"/>
<protein>
    <submittedName>
        <fullName evidence="3">PKD repeat protein</fullName>
    </submittedName>
</protein>
<keyword evidence="4" id="KW-1185">Reference proteome</keyword>
<proteinExistence type="predicted"/>
<dbReference type="SUPFAM" id="SSF49299">
    <property type="entry name" value="PKD domain"/>
    <property type="match status" value="1"/>
</dbReference>
<dbReference type="Pfam" id="PF18911">
    <property type="entry name" value="PKD_4"/>
    <property type="match status" value="1"/>
</dbReference>
<feature type="chain" id="PRO_5032308042" evidence="1">
    <location>
        <begin position="30"/>
        <end position="485"/>
    </location>
</feature>
<name>A0A841CL87_9PSEU</name>
<dbReference type="InterPro" id="IPR000601">
    <property type="entry name" value="PKD_dom"/>
</dbReference>
<dbReference type="InterPro" id="IPR022409">
    <property type="entry name" value="PKD/Chitinase_dom"/>
</dbReference>
<keyword evidence="1" id="KW-0732">Signal</keyword>
<dbReference type="InterPro" id="IPR035986">
    <property type="entry name" value="PKD_dom_sf"/>
</dbReference>
<dbReference type="SMART" id="SM00089">
    <property type="entry name" value="PKD"/>
    <property type="match status" value="1"/>
</dbReference>
<reference evidence="3 4" key="1">
    <citation type="submission" date="2020-08" db="EMBL/GenBank/DDBJ databases">
        <title>Genomic Encyclopedia of Type Strains, Phase III (KMG-III): the genomes of soil and plant-associated and newly described type strains.</title>
        <authorList>
            <person name="Whitman W."/>
        </authorList>
    </citation>
    <scope>NUCLEOTIDE SEQUENCE [LARGE SCALE GENOMIC DNA]</scope>
    <source>
        <strain evidence="3 4">CECT 8640</strain>
    </source>
</reference>
<dbReference type="RefSeq" id="WP_184693696.1">
    <property type="nucleotide sequence ID" value="NZ_JACHJN010000007.1"/>
</dbReference>
<comment type="caution">
    <text evidence="3">The sequence shown here is derived from an EMBL/GenBank/DDBJ whole genome shotgun (WGS) entry which is preliminary data.</text>
</comment>
<gene>
    <name evidence="3" type="ORF">FHS29_004667</name>
</gene>
<organism evidence="3 4">
    <name type="scientific">Saccharothrix tamanrassetensis</name>
    <dbReference type="NCBI Taxonomy" id="1051531"/>
    <lineage>
        <taxon>Bacteria</taxon>
        <taxon>Bacillati</taxon>
        <taxon>Actinomycetota</taxon>
        <taxon>Actinomycetes</taxon>
        <taxon>Pseudonocardiales</taxon>
        <taxon>Pseudonocardiaceae</taxon>
        <taxon>Saccharothrix</taxon>
    </lineage>
</organism>
<dbReference type="InterPro" id="IPR013783">
    <property type="entry name" value="Ig-like_fold"/>
</dbReference>
<evidence type="ECO:0000259" key="2">
    <source>
        <dbReference type="PROSITE" id="PS50093"/>
    </source>
</evidence>
<feature type="domain" description="PKD" evidence="2">
    <location>
        <begin position="281"/>
        <end position="362"/>
    </location>
</feature>
<dbReference type="CDD" id="cd00146">
    <property type="entry name" value="PKD"/>
    <property type="match status" value="1"/>
</dbReference>
<evidence type="ECO:0000256" key="1">
    <source>
        <dbReference type="SAM" id="SignalP"/>
    </source>
</evidence>
<evidence type="ECO:0000313" key="3">
    <source>
        <dbReference type="EMBL" id="MBB5958059.1"/>
    </source>
</evidence>
<dbReference type="Proteomes" id="UP000547510">
    <property type="component" value="Unassembled WGS sequence"/>
</dbReference>
<dbReference type="Gene3D" id="2.60.40.10">
    <property type="entry name" value="Immunoglobulins"/>
    <property type="match status" value="1"/>
</dbReference>
<dbReference type="GO" id="GO:0005975">
    <property type="term" value="P:carbohydrate metabolic process"/>
    <property type="evidence" value="ECO:0007669"/>
    <property type="project" value="UniProtKB-ARBA"/>
</dbReference>
<feature type="signal peptide" evidence="1">
    <location>
        <begin position="1"/>
        <end position="29"/>
    </location>
</feature>